<dbReference type="Proteomes" id="UP000092445">
    <property type="component" value="Unassembled WGS sequence"/>
</dbReference>
<reference evidence="2" key="2">
    <citation type="submission" date="2020-05" db="UniProtKB">
        <authorList>
            <consortium name="EnsemblMetazoa"/>
        </authorList>
    </citation>
    <scope>IDENTIFICATION</scope>
    <source>
        <strain evidence="2">IAEA</strain>
    </source>
</reference>
<organism evidence="2 3">
    <name type="scientific">Glossina pallidipes</name>
    <name type="common">Tsetse fly</name>
    <dbReference type="NCBI Taxonomy" id="7398"/>
    <lineage>
        <taxon>Eukaryota</taxon>
        <taxon>Metazoa</taxon>
        <taxon>Ecdysozoa</taxon>
        <taxon>Arthropoda</taxon>
        <taxon>Hexapoda</taxon>
        <taxon>Insecta</taxon>
        <taxon>Pterygota</taxon>
        <taxon>Neoptera</taxon>
        <taxon>Endopterygota</taxon>
        <taxon>Diptera</taxon>
        <taxon>Brachycera</taxon>
        <taxon>Muscomorpha</taxon>
        <taxon>Hippoboscoidea</taxon>
        <taxon>Glossinidae</taxon>
        <taxon>Glossina</taxon>
    </lineage>
</organism>
<evidence type="ECO:0000313" key="3">
    <source>
        <dbReference type="Proteomes" id="UP000092445"/>
    </source>
</evidence>
<sequence>MSCRTLQASEELPASYLPRANRFHAVSLLIITEKKILKIPIVAYMELQSPGLHVAAIESTAYCSFPQKGLREMPLVPSYLLKVVTSDWGPLTFSVEPGFYTRLLYYKGEAGLNKTLSRDCHFIESLEHGYFLYANAYNSLWRIGFTKGFRPVGPRHLQRAQTLQRACFLFVKIDAELFDRRIFTTTTSKSTNTTPIPKTPSIFVNRRLYENSISGSNLRNINDKKDTAKKSKISDPELNYHTAEKLPVYGKKQIKNQNYVAKRRKQNTKLAIPPTTPFDGIIKPKNLVKHHHSNKTFVKEKGTQTESGRSPKLQLQMHRLDKTANITKPFLIDMTNATNSASSATLTSTLTTTASLAPSALNIFAMLAASRRKKGRRKKEVENPDGSSTNGTNIQLCAQSPLKVQIGCYDEISTIEYKSRKFYHKHHRRHHHNYLYLQQYFLNEKGETVVNGGWCTNNRHGENSEYSHINYYITDNLNYNFIHNIISSLPKKHKARLRKFNDGKSAKETMTEYNFSKKRKLSHISNKKINNVIRKKNSKSSSIHVHILVTTTKNVLPSVNSKVQQTEFGVNSEDNEINKADFSMQQNDNNFLQKRNYHPYDQLKKHYTIYLNRPNNNYKHANKYIYTIAAYRHKCHHINNNNIRNDRDELFSGRKRDIVNFDDNSVNNNKFIIHDESYVDKSGNGNGSNGYNGILRALSKSVYISPFSRILNKQTFAYEHDADCNENNNIYDQFKWMQNKREMNILRNNKKILTYKIKLNSMPKTTRDFGPHNSEH</sequence>
<dbReference type="SUPFAM" id="SSF50353">
    <property type="entry name" value="Cytokine"/>
    <property type="match status" value="1"/>
</dbReference>
<name>A0A1A9ZWN0_GLOPL</name>
<dbReference type="STRING" id="7398.A0A1A9ZWN0"/>
<evidence type="ECO:0000256" key="1">
    <source>
        <dbReference type="SAM" id="MobiDB-lite"/>
    </source>
</evidence>
<feature type="region of interest" description="Disordered" evidence="1">
    <location>
        <begin position="372"/>
        <end position="393"/>
    </location>
</feature>
<protein>
    <submittedName>
        <fullName evidence="2">Uncharacterized protein</fullName>
    </submittedName>
</protein>
<dbReference type="VEuPathDB" id="VectorBase:GPAI027377"/>
<reference evidence="3" key="1">
    <citation type="submission" date="2014-03" db="EMBL/GenBank/DDBJ databases">
        <authorList>
            <person name="Aksoy S."/>
            <person name="Warren W."/>
            <person name="Wilson R.K."/>
        </authorList>
    </citation>
    <scope>NUCLEOTIDE SEQUENCE [LARGE SCALE GENOMIC DNA]</scope>
    <source>
        <strain evidence="3">IAEA</strain>
    </source>
</reference>
<keyword evidence="3" id="KW-1185">Reference proteome</keyword>
<accession>A0A1A9ZWN0</accession>
<dbReference type="AlphaFoldDB" id="A0A1A9ZWN0"/>
<dbReference type="InterPro" id="IPR008996">
    <property type="entry name" value="IL1/FGF"/>
</dbReference>
<dbReference type="EnsemblMetazoa" id="GPAI027377-RA">
    <property type="protein sequence ID" value="GPAI027377-PA"/>
    <property type="gene ID" value="GPAI027377"/>
</dbReference>
<evidence type="ECO:0000313" key="2">
    <source>
        <dbReference type="EnsemblMetazoa" id="GPAI027377-PA"/>
    </source>
</evidence>
<proteinExistence type="predicted"/>